<organism evidence="3 4">
    <name type="scientific">Rhodobacter viridis</name>
    <dbReference type="NCBI Taxonomy" id="1054202"/>
    <lineage>
        <taxon>Bacteria</taxon>
        <taxon>Pseudomonadati</taxon>
        <taxon>Pseudomonadota</taxon>
        <taxon>Alphaproteobacteria</taxon>
        <taxon>Rhodobacterales</taxon>
        <taxon>Rhodobacter group</taxon>
        <taxon>Rhodobacter</taxon>
    </lineage>
</organism>
<dbReference type="InterPro" id="IPR027417">
    <property type="entry name" value="P-loop_NTPase"/>
</dbReference>
<dbReference type="InterPro" id="IPR003593">
    <property type="entry name" value="AAA+_ATPase"/>
</dbReference>
<dbReference type="Gene3D" id="3.40.50.300">
    <property type="entry name" value="P-loop containing nucleotide triphosphate hydrolases"/>
    <property type="match status" value="1"/>
</dbReference>
<comment type="caution">
    <text evidence="3">The sequence shown here is derived from an EMBL/GenBank/DDBJ whole genome shotgun (WGS) entry which is preliminary data.</text>
</comment>
<gene>
    <name evidence="3" type="ORF">C8J30_103121</name>
</gene>
<feature type="domain" description="AAA+ ATPase" evidence="2">
    <location>
        <begin position="423"/>
        <end position="596"/>
    </location>
</feature>
<feature type="compositionally biased region" description="Polar residues" evidence="1">
    <location>
        <begin position="754"/>
        <end position="768"/>
    </location>
</feature>
<feature type="region of interest" description="Disordered" evidence="1">
    <location>
        <begin position="732"/>
        <end position="768"/>
    </location>
</feature>
<dbReference type="Proteomes" id="UP000247727">
    <property type="component" value="Unassembled WGS sequence"/>
</dbReference>
<evidence type="ECO:0000256" key="1">
    <source>
        <dbReference type="SAM" id="MobiDB-lite"/>
    </source>
</evidence>
<keyword evidence="4" id="KW-1185">Reference proteome</keyword>
<dbReference type="AlphaFoldDB" id="A0A318U052"/>
<dbReference type="SUPFAM" id="SSF52540">
    <property type="entry name" value="P-loop containing nucleoside triphosphate hydrolases"/>
    <property type="match status" value="1"/>
</dbReference>
<evidence type="ECO:0000313" key="4">
    <source>
        <dbReference type="Proteomes" id="UP000247727"/>
    </source>
</evidence>
<dbReference type="EMBL" id="QJTK01000003">
    <property type="protein sequence ID" value="PYF11026.1"/>
    <property type="molecule type" value="Genomic_DNA"/>
</dbReference>
<protein>
    <submittedName>
        <fullName evidence="3">Primase-like protein</fullName>
    </submittedName>
</protein>
<dbReference type="InterPro" id="IPR014819">
    <property type="entry name" value="PriCT_2"/>
</dbReference>
<dbReference type="OrthoDB" id="8215052at2"/>
<feature type="compositionally biased region" description="Basic and acidic residues" evidence="1">
    <location>
        <begin position="33"/>
        <end position="44"/>
    </location>
</feature>
<feature type="region of interest" description="Disordered" evidence="1">
    <location>
        <begin position="1"/>
        <end position="47"/>
    </location>
</feature>
<evidence type="ECO:0000259" key="2">
    <source>
        <dbReference type="SMART" id="SM00382"/>
    </source>
</evidence>
<feature type="compositionally biased region" description="Acidic residues" evidence="1">
    <location>
        <begin position="732"/>
        <end position="741"/>
    </location>
</feature>
<feature type="compositionally biased region" description="Acidic residues" evidence="1">
    <location>
        <begin position="374"/>
        <end position="387"/>
    </location>
</feature>
<accession>A0A318U052</accession>
<evidence type="ECO:0000313" key="3">
    <source>
        <dbReference type="EMBL" id="PYF11026.1"/>
    </source>
</evidence>
<feature type="region of interest" description="Disordered" evidence="1">
    <location>
        <begin position="372"/>
        <end position="397"/>
    </location>
</feature>
<proteinExistence type="predicted"/>
<dbReference type="SMART" id="SM00382">
    <property type="entry name" value="AAA"/>
    <property type="match status" value="1"/>
</dbReference>
<sequence length="768" mass="82677">MGIQSAPDVFGDLWGPPEKEEAAAARTRNGSKNSKEIIPFKKDTPTLPASQAGVSVLDLALPVTFFPDVKASSLRRERLTLRELEGRIKAAKAERKDGLPLLKLARFGDRAKPSKDGKPGFCLRWDDNLQSVSGIEGDYDAGEVPMERAADMLRAAGVAALFYTSTHHAPDAPRWRVICPLQREVTRQEREALCARLNGALGGTLSEESFKPSQSYYFGEAAMRDAKKGGGKAHPLQTLLVDGAALDTVPNLRPIYARPKADDVFGDLMGGTERKGQGKCGKPWATVVSALMAIPNDGAPNWPRFCEIVMAVHEESNGSPEGFEALVKWAAQNPSFSLRECQTIWRSLRAGQAGNIGGGLLFKQASEHGWSEPIPDDEFEDLGDEPEAQAPKTDTPARLSFLSPADCEAAPARSYLIKGLIAERDVGCIVGAPGAGKSLLAPFLAYAVAQGRNAFGMRCKAGKAFYVAAEDPHGMRGRVKALRMAHGDASGFVLVEGVSDLLAKDSPDLVALKRAVKDQRPQLVIIDTLAMAFPGLEENSAEAMGRVVSVARSLTKWGAAVVLVHHDTKDGQQGLPRGHSILNGALDVALHVKREEAGVIRGKLTKNRNGTCERDIAFRIATEDGGKDEDGDAITLPRCAELANGEAAPQVRLNRSEKAVMAHFHEIAKDGCDVEERALRQACIEGRQVSSADNPDSRRRTLDNALRGLLDKGALDYRGGCYALPDPDSFDDLSDFDDLSENPEKGGKFPEISGRQSGGNSENPENPL</sequence>
<dbReference type="RefSeq" id="WP_110804816.1">
    <property type="nucleotide sequence ID" value="NZ_QJTK01000003.1"/>
</dbReference>
<name>A0A318U052_9RHOB</name>
<reference evidence="3 4" key="1">
    <citation type="submission" date="2018-06" db="EMBL/GenBank/DDBJ databases">
        <title>Genomic Encyclopedia of Type Strains, Phase III (KMG-III): the genomes of soil and plant-associated and newly described type strains.</title>
        <authorList>
            <person name="Whitman W."/>
        </authorList>
    </citation>
    <scope>NUCLEOTIDE SEQUENCE [LARGE SCALE GENOMIC DNA]</scope>
    <source>
        <strain evidence="3 4">JA737</strain>
    </source>
</reference>
<dbReference type="Pfam" id="PF13481">
    <property type="entry name" value="AAA_25"/>
    <property type="match status" value="1"/>
</dbReference>
<dbReference type="Pfam" id="PF08707">
    <property type="entry name" value="PriCT_2"/>
    <property type="match status" value="1"/>
</dbReference>
<dbReference type="GO" id="GO:0016817">
    <property type="term" value="F:hydrolase activity, acting on acid anhydrides"/>
    <property type="evidence" value="ECO:0007669"/>
    <property type="project" value="InterPro"/>
</dbReference>